<protein>
    <submittedName>
        <fullName evidence="2">Uncharacterized protein</fullName>
    </submittedName>
</protein>
<feature type="region of interest" description="Disordered" evidence="1">
    <location>
        <begin position="1"/>
        <end position="75"/>
    </location>
</feature>
<accession>A0A3N4H929</accession>
<sequence>MFTTRIRVKCQESMPASSKRKTAKPTPSARTPKATATAPLKRPATPTESTQEKRSTRSRKLAIEMPQPSAHRAHPIFDNDALSILHSSTTPPKGLAKRLRKQADIDDLDDDAVSPEHEVNRPWFINPLVKDLISSDDEDDEVEDDGRYRDTATHPDTLIISKEKCTNVDAEEKVEDEVEEEEEISSPAINGGRHSFGSSPPLLSSPTLRPHLSSKGRQVDLMDSQFESKILPQDDDVDMAMVSPSPPSSSKEDQSSAAEVEDYGYGQATHLEEDEQSPSEKEDQSSSAEEENYEKSPPLEGDDHDQVSGEEPDSGGSEEMAERIHVAPAVDYCEYENDEQVQIIFEKKALDMMNVEDFDEAMSISKSSKKKKAIPANFPSSSPAKISRLYDLGQNSQMKKVDAFRTSDNKVHSVLTSMRSNMSTTSFTMSAAMLVRKQTKILQHMKELFDTIKDELASYARFINLFLSKNELYEEAKKFSFETDVDPDLAEPLINAELMRHANYLLAQHHYGIDKDHLTAGRHGGRYNTIIHSFFVPFLRTLFFLSEQAFFLFCILAAANCVHQWLQGKLVPNLSLQGIGSALKQAIIYKYNLHQFRKWEEEKYADFRATLRDSLIAELGKSPIVSDSYGSDDSVEDEYITEQNRPCLQRKVSSPLKVKTPPKKQSSAKQGPATPTPKPKPRSR</sequence>
<name>A0A3N4H929_ASCIM</name>
<feature type="compositionally biased region" description="Acidic residues" evidence="1">
    <location>
        <begin position="300"/>
        <end position="313"/>
    </location>
</feature>
<reference evidence="2 3" key="1">
    <citation type="journal article" date="2018" name="Nat. Ecol. Evol.">
        <title>Pezizomycetes genomes reveal the molecular basis of ectomycorrhizal truffle lifestyle.</title>
        <authorList>
            <person name="Murat C."/>
            <person name="Payen T."/>
            <person name="Noel B."/>
            <person name="Kuo A."/>
            <person name="Morin E."/>
            <person name="Chen J."/>
            <person name="Kohler A."/>
            <person name="Krizsan K."/>
            <person name="Balestrini R."/>
            <person name="Da Silva C."/>
            <person name="Montanini B."/>
            <person name="Hainaut M."/>
            <person name="Levati E."/>
            <person name="Barry K.W."/>
            <person name="Belfiori B."/>
            <person name="Cichocki N."/>
            <person name="Clum A."/>
            <person name="Dockter R.B."/>
            <person name="Fauchery L."/>
            <person name="Guy J."/>
            <person name="Iotti M."/>
            <person name="Le Tacon F."/>
            <person name="Lindquist E.A."/>
            <person name="Lipzen A."/>
            <person name="Malagnac F."/>
            <person name="Mello A."/>
            <person name="Molinier V."/>
            <person name="Miyauchi S."/>
            <person name="Poulain J."/>
            <person name="Riccioni C."/>
            <person name="Rubini A."/>
            <person name="Sitrit Y."/>
            <person name="Splivallo R."/>
            <person name="Traeger S."/>
            <person name="Wang M."/>
            <person name="Zifcakova L."/>
            <person name="Wipf D."/>
            <person name="Zambonelli A."/>
            <person name="Paolocci F."/>
            <person name="Nowrousian M."/>
            <person name="Ottonello S."/>
            <person name="Baldrian P."/>
            <person name="Spatafora J.W."/>
            <person name="Henrissat B."/>
            <person name="Nagy L.G."/>
            <person name="Aury J.M."/>
            <person name="Wincker P."/>
            <person name="Grigoriev I.V."/>
            <person name="Bonfante P."/>
            <person name="Martin F.M."/>
        </authorList>
    </citation>
    <scope>NUCLEOTIDE SEQUENCE [LARGE SCALE GENOMIC DNA]</scope>
    <source>
        <strain evidence="2 3">RN42</strain>
    </source>
</reference>
<dbReference type="AlphaFoldDB" id="A0A3N4H929"/>
<evidence type="ECO:0000313" key="3">
    <source>
        <dbReference type="Proteomes" id="UP000275078"/>
    </source>
</evidence>
<feature type="region of interest" description="Disordered" evidence="1">
    <location>
        <begin position="627"/>
        <end position="684"/>
    </location>
</feature>
<evidence type="ECO:0000256" key="1">
    <source>
        <dbReference type="SAM" id="MobiDB-lite"/>
    </source>
</evidence>
<proteinExistence type="predicted"/>
<dbReference type="Proteomes" id="UP000275078">
    <property type="component" value="Unassembled WGS sequence"/>
</dbReference>
<feature type="region of interest" description="Disordered" evidence="1">
    <location>
        <begin position="133"/>
        <end position="320"/>
    </location>
</feature>
<gene>
    <name evidence="2" type="ORF">BJ508DRAFT_315831</name>
</gene>
<feature type="compositionally biased region" description="Acidic residues" evidence="1">
    <location>
        <begin position="172"/>
        <end position="184"/>
    </location>
</feature>
<feature type="compositionally biased region" description="Low complexity" evidence="1">
    <location>
        <begin position="198"/>
        <end position="213"/>
    </location>
</feature>
<evidence type="ECO:0000313" key="2">
    <source>
        <dbReference type="EMBL" id="RPA71195.1"/>
    </source>
</evidence>
<keyword evidence="3" id="KW-1185">Reference proteome</keyword>
<organism evidence="2 3">
    <name type="scientific">Ascobolus immersus RN42</name>
    <dbReference type="NCBI Taxonomy" id="1160509"/>
    <lineage>
        <taxon>Eukaryota</taxon>
        <taxon>Fungi</taxon>
        <taxon>Dikarya</taxon>
        <taxon>Ascomycota</taxon>
        <taxon>Pezizomycotina</taxon>
        <taxon>Pezizomycetes</taxon>
        <taxon>Pezizales</taxon>
        <taxon>Ascobolaceae</taxon>
        <taxon>Ascobolus</taxon>
    </lineage>
</organism>
<dbReference type="EMBL" id="ML119959">
    <property type="protein sequence ID" value="RPA71195.1"/>
    <property type="molecule type" value="Genomic_DNA"/>
</dbReference>
<feature type="compositionally biased region" description="Acidic residues" evidence="1">
    <location>
        <begin position="134"/>
        <end position="144"/>
    </location>
</feature>